<evidence type="ECO:0000313" key="2">
    <source>
        <dbReference type="EMBL" id="SDE87974.1"/>
    </source>
</evidence>
<proteinExistence type="predicted"/>
<evidence type="ECO:0000256" key="1">
    <source>
        <dbReference type="SAM" id="Phobius"/>
    </source>
</evidence>
<evidence type="ECO:0000313" key="3">
    <source>
        <dbReference type="Proteomes" id="UP000199109"/>
    </source>
</evidence>
<dbReference type="AlphaFoldDB" id="A0A1G7GIP0"/>
<protein>
    <submittedName>
        <fullName evidence="2">Uncharacterized protein</fullName>
    </submittedName>
</protein>
<dbReference type="STRING" id="641691.SAMN05421636_108161"/>
<keyword evidence="1" id="KW-0472">Membrane</keyword>
<dbReference type="Proteomes" id="UP000199109">
    <property type="component" value="Unassembled WGS sequence"/>
</dbReference>
<name>A0A1G7GIP0_9FLAO</name>
<keyword evidence="1" id="KW-1133">Transmembrane helix</keyword>
<organism evidence="2 3">
    <name type="scientific">Pricia antarctica</name>
    <dbReference type="NCBI Taxonomy" id="641691"/>
    <lineage>
        <taxon>Bacteria</taxon>
        <taxon>Pseudomonadati</taxon>
        <taxon>Bacteroidota</taxon>
        <taxon>Flavobacteriia</taxon>
        <taxon>Flavobacteriales</taxon>
        <taxon>Flavobacteriaceae</taxon>
        <taxon>Pricia</taxon>
    </lineage>
</organism>
<keyword evidence="1" id="KW-0812">Transmembrane</keyword>
<gene>
    <name evidence="2" type="ORF">SAMN05421636_108161</name>
</gene>
<keyword evidence="3" id="KW-1185">Reference proteome</keyword>
<sequence>MGLKNGIFATATATFSTTATQLLALRQRSLQYFTSSQFFPHFLRQVNGLPQVVQIFTGKLVFLWAIIILVQ</sequence>
<feature type="transmembrane region" description="Helical" evidence="1">
    <location>
        <begin position="48"/>
        <end position="70"/>
    </location>
</feature>
<accession>A0A1G7GIP0</accession>
<dbReference type="EMBL" id="FNAO01000008">
    <property type="protein sequence ID" value="SDE87974.1"/>
    <property type="molecule type" value="Genomic_DNA"/>
</dbReference>
<reference evidence="2 3" key="1">
    <citation type="submission" date="2016-10" db="EMBL/GenBank/DDBJ databases">
        <authorList>
            <person name="de Groot N.N."/>
        </authorList>
    </citation>
    <scope>NUCLEOTIDE SEQUENCE [LARGE SCALE GENOMIC DNA]</scope>
    <source>
        <strain evidence="2 3">DSM 23421</strain>
    </source>
</reference>